<evidence type="ECO:0000313" key="2">
    <source>
        <dbReference type="Proteomes" id="UP000828390"/>
    </source>
</evidence>
<reference evidence="1" key="1">
    <citation type="journal article" date="2019" name="bioRxiv">
        <title>The Genome of the Zebra Mussel, Dreissena polymorpha: A Resource for Invasive Species Research.</title>
        <authorList>
            <person name="McCartney M.A."/>
            <person name="Auch B."/>
            <person name="Kono T."/>
            <person name="Mallez S."/>
            <person name="Zhang Y."/>
            <person name="Obille A."/>
            <person name="Becker A."/>
            <person name="Abrahante J.E."/>
            <person name="Garbe J."/>
            <person name="Badalamenti J.P."/>
            <person name="Herman A."/>
            <person name="Mangelson H."/>
            <person name="Liachko I."/>
            <person name="Sullivan S."/>
            <person name="Sone E.D."/>
            <person name="Koren S."/>
            <person name="Silverstein K.A.T."/>
            <person name="Beckman K.B."/>
            <person name="Gohl D.M."/>
        </authorList>
    </citation>
    <scope>NUCLEOTIDE SEQUENCE</scope>
    <source>
        <strain evidence="1">Duluth1</strain>
        <tissue evidence="1">Whole animal</tissue>
    </source>
</reference>
<gene>
    <name evidence="1" type="ORF">DPMN_138215</name>
</gene>
<dbReference type="AlphaFoldDB" id="A0A9D4G770"/>
<accession>A0A9D4G770</accession>
<protein>
    <submittedName>
        <fullName evidence="1">Uncharacterized protein</fullName>
    </submittedName>
</protein>
<dbReference type="Proteomes" id="UP000828390">
    <property type="component" value="Unassembled WGS sequence"/>
</dbReference>
<proteinExistence type="predicted"/>
<reference evidence="1" key="2">
    <citation type="submission" date="2020-11" db="EMBL/GenBank/DDBJ databases">
        <authorList>
            <person name="McCartney M.A."/>
            <person name="Auch B."/>
            <person name="Kono T."/>
            <person name="Mallez S."/>
            <person name="Becker A."/>
            <person name="Gohl D.M."/>
            <person name="Silverstein K.A.T."/>
            <person name="Koren S."/>
            <person name="Bechman K.B."/>
            <person name="Herman A."/>
            <person name="Abrahante J.E."/>
            <person name="Garbe J."/>
        </authorList>
    </citation>
    <scope>NUCLEOTIDE SEQUENCE</scope>
    <source>
        <strain evidence="1">Duluth1</strain>
        <tissue evidence="1">Whole animal</tissue>
    </source>
</reference>
<keyword evidence="2" id="KW-1185">Reference proteome</keyword>
<name>A0A9D4G770_DREPO</name>
<sequence>MCLNRQVVPMSQERGLVEARVANVTVARTVIIPPHSVAMSKCSLGKPIDTFAIEAECSDLMVPMSVHVSEAGLRLPMVNMSDRHVRLKQGKLVGSGLGRGEDMLRGLLGRVGMKAVNNFQFIQEWLMHGTDPPGNLCEGCGGCCQCWPRTRGYHHL</sequence>
<comment type="caution">
    <text evidence="1">The sequence shown here is derived from an EMBL/GenBank/DDBJ whole genome shotgun (WGS) entry which is preliminary data.</text>
</comment>
<dbReference type="EMBL" id="JAIWYP010000006">
    <property type="protein sequence ID" value="KAH3809835.1"/>
    <property type="molecule type" value="Genomic_DNA"/>
</dbReference>
<organism evidence="1 2">
    <name type="scientific">Dreissena polymorpha</name>
    <name type="common">Zebra mussel</name>
    <name type="synonym">Mytilus polymorpha</name>
    <dbReference type="NCBI Taxonomy" id="45954"/>
    <lineage>
        <taxon>Eukaryota</taxon>
        <taxon>Metazoa</taxon>
        <taxon>Spiralia</taxon>
        <taxon>Lophotrochozoa</taxon>
        <taxon>Mollusca</taxon>
        <taxon>Bivalvia</taxon>
        <taxon>Autobranchia</taxon>
        <taxon>Heteroconchia</taxon>
        <taxon>Euheterodonta</taxon>
        <taxon>Imparidentia</taxon>
        <taxon>Neoheterodontei</taxon>
        <taxon>Myida</taxon>
        <taxon>Dreissenoidea</taxon>
        <taxon>Dreissenidae</taxon>
        <taxon>Dreissena</taxon>
    </lineage>
</organism>
<evidence type="ECO:0000313" key="1">
    <source>
        <dbReference type="EMBL" id="KAH3809835.1"/>
    </source>
</evidence>